<dbReference type="SUPFAM" id="SSF54001">
    <property type="entry name" value="Cysteine proteinases"/>
    <property type="match status" value="1"/>
</dbReference>
<keyword evidence="2" id="KW-0472">Membrane</keyword>
<dbReference type="InterPro" id="IPR038765">
    <property type="entry name" value="Papain-like_cys_pep_sf"/>
</dbReference>
<evidence type="ECO:0000313" key="5">
    <source>
        <dbReference type="Proteomes" id="UP000242610"/>
    </source>
</evidence>
<dbReference type="EMBL" id="FMBL01000001">
    <property type="protein sequence ID" value="SCC79468.1"/>
    <property type="molecule type" value="Genomic_DNA"/>
</dbReference>
<evidence type="ECO:0000313" key="4">
    <source>
        <dbReference type="EMBL" id="SCC79468.1"/>
    </source>
</evidence>
<dbReference type="OrthoDB" id="3240061at2"/>
<dbReference type="AlphaFoldDB" id="A0A1C4H499"/>
<evidence type="ECO:0000256" key="2">
    <source>
        <dbReference type="SAM" id="Phobius"/>
    </source>
</evidence>
<dbReference type="Proteomes" id="UP000242610">
    <property type="component" value="Unassembled WGS sequence"/>
</dbReference>
<dbReference type="InterPro" id="IPR007921">
    <property type="entry name" value="CHAP_dom"/>
</dbReference>
<accession>A0A1C4H499</accession>
<keyword evidence="5" id="KW-1185">Reference proteome</keyword>
<dbReference type="PROSITE" id="PS50911">
    <property type="entry name" value="CHAP"/>
    <property type="match status" value="1"/>
</dbReference>
<feature type="domain" description="Peptidase C51" evidence="3">
    <location>
        <begin position="180"/>
        <end position="311"/>
    </location>
</feature>
<evidence type="ECO:0000259" key="3">
    <source>
        <dbReference type="PROSITE" id="PS50911"/>
    </source>
</evidence>
<dbReference type="Gene3D" id="3.90.1720.10">
    <property type="entry name" value="endopeptidase domain like (from Nostoc punctiforme)"/>
    <property type="match status" value="1"/>
</dbReference>
<feature type="transmembrane region" description="Helical" evidence="2">
    <location>
        <begin position="79"/>
        <end position="99"/>
    </location>
</feature>
<sequence length="311" mass="32607">MSHGAHRAQKSTQRHSVASLFLPTKATHSAKAVRQAQAVATNGAMVGLAPEVADKINELAPQTRRSIRLARENEGRRRAAVVSASLATLVGATATAMMAGNPNRPSFAATEGTTTISTLRPVGAASRSETRAPLGSGSEASLSADGTWSLGGDSASLDVSSMSKSIASNPQVAALLDQDYSNLPKGFDPNHSTGDSGNAYEFSQCTWWVYVRRHQLGLPTGSRMGNGAQWAVTARSLGYWVDNTARHQGDIMVFAAGQDGSSPTCGHVAIIEQINPDGSVVTSECGAALQGKTFSRTFTASQVAEHQVIHY</sequence>
<proteinExistence type="predicted"/>
<gene>
    <name evidence="4" type="ORF">GA0061077_0743</name>
</gene>
<dbReference type="RefSeq" id="WP_091847511.1">
    <property type="nucleotide sequence ID" value="NZ_FMBL01000001.1"/>
</dbReference>
<reference evidence="5" key="1">
    <citation type="submission" date="2016-08" db="EMBL/GenBank/DDBJ databases">
        <authorList>
            <person name="Varghese N."/>
            <person name="Submissions Spin"/>
        </authorList>
    </citation>
    <scope>NUCLEOTIDE SEQUENCE [LARGE SCALE GENOMIC DNA]</scope>
    <source>
        <strain evidence="5">R-52791</strain>
    </source>
</reference>
<feature type="region of interest" description="Disordered" evidence="1">
    <location>
        <begin position="106"/>
        <end position="145"/>
    </location>
</feature>
<keyword evidence="2" id="KW-0812">Transmembrane</keyword>
<keyword evidence="2" id="KW-1133">Transmembrane helix</keyword>
<evidence type="ECO:0000256" key="1">
    <source>
        <dbReference type="SAM" id="MobiDB-lite"/>
    </source>
</evidence>
<dbReference type="Pfam" id="PF05257">
    <property type="entry name" value="CHAP"/>
    <property type="match status" value="1"/>
</dbReference>
<name>A0A1C4H499_9BIFI</name>
<dbReference type="STRING" id="1505727.GA0061077_0743"/>
<protein>
    <submittedName>
        <fullName evidence="4">Surface antigen</fullName>
    </submittedName>
</protein>
<organism evidence="4 5">
    <name type="scientific">Bifidobacterium commune</name>
    <dbReference type="NCBI Taxonomy" id="1505727"/>
    <lineage>
        <taxon>Bacteria</taxon>
        <taxon>Bacillati</taxon>
        <taxon>Actinomycetota</taxon>
        <taxon>Actinomycetes</taxon>
        <taxon>Bifidobacteriales</taxon>
        <taxon>Bifidobacteriaceae</taxon>
        <taxon>Bifidobacterium</taxon>
    </lineage>
</organism>